<dbReference type="PROSITE" id="PS00463">
    <property type="entry name" value="ZN2_CY6_FUNGAL_1"/>
    <property type="match status" value="1"/>
</dbReference>
<comment type="subcellular location">
    <subcellularLocation>
        <location evidence="1">Nucleus</location>
    </subcellularLocation>
</comment>
<dbReference type="InterPro" id="IPR036864">
    <property type="entry name" value="Zn2-C6_fun-type_DNA-bd_sf"/>
</dbReference>
<dbReference type="GO" id="GO:0006351">
    <property type="term" value="P:DNA-templated transcription"/>
    <property type="evidence" value="ECO:0007669"/>
    <property type="project" value="InterPro"/>
</dbReference>
<organism evidence="7 8">
    <name type="scientific">Microdochium trichocladiopsis</name>
    <dbReference type="NCBI Taxonomy" id="1682393"/>
    <lineage>
        <taxon>Eukaryota</taxon>
        <taxon>Fungi</taxon>
        <taxon>Dikarya</taxon>
        <taxon>Ascomycota</taxon>
        <taxon>Pezizomycotina</taxon>
        <taxon>Sordariomycetes</taxon>
        <taxon>Xylariomycetidae</taxon>
        <taxon>Xylariales</taxon>
        <taxon>Microdochiaceae</taxon>
        <taxon>Microdochium</taxon>
    </lineage>
</organism>
<dbReference type="GeneID" id="70185098"/>
<dbReference type="PROSITE" id="PS50048">
    <property type="entry name" value="ZN2_CY6_FUNGAL_2"/>
    <property type="match status" value="1"/>
</dbReference>
<dbReference type="CDD" id="cd00067">
    <property type="entry name" value="GAL4"/>
    <property type="match status" value="1"/>
</dbReference>
<dbReference type="Pfam" id="PF04082">
    <property type="entry name" value="Fungal_trans"/>
    <property type="match status" value="1"/>
</dbReference>
<dbReference type="GO" id="GO:0000981">
    <property type="term" value="F:DNA-binding transcription factor activity, RNA polymerase II-specific"/>
    <property type="evidence" value="ECO:0007669"/>
    <property type="project" value="InterPro"/>
</dbReference>
<dbReference type="Gene3D" id="4.10.240.10">
    <property type="entry name" value="Zn(2)-C6 fungal-type DNA-binding domain"/>
    <property type="match status" value="1"/>
</dbReference>
<keyword evidence="4" id="KW-0804">Transcription</keyword>
<dbReference type="CDD" id="cd12148">
    <property type="entry name" value="fungal_TF_MHR"/>
    <property type="match status" value="1"/>
</dbReference>
<dbReference type="InterPro" id="IPR001138">
    <property type="entry name" value="Zn2Cys6_DnaBD"/>
</dbReference>
<feature type="domain" description="Zn(2)-C6 fungal-type" evidence="6">
    <location>
        <begin position="15"/>
        <end position="45"/>
    </location>
</feature>
<sequence length="520" mass="58104">MMTPITTSNRLARTSCFSCRGSKRRCDKTLPGCQLCSRRGLRCSYPQRRGQPLPSPESAESATNAPYGQTLHVSQSFALASATRFIAPDLFRAAGLEIPRLDHGVPDEVVFHLGDSQQIRDTTAKFFGLTKSWMPIINRKRHLAAMLNPLSPSRRPAALLSICMKLCLPVLDGEVADRTSLYRLAKRFYSEVEITEKLSVQVLQAAVCIAIFEIGDAIYPAAYLTVGACARYGIIMGLDKVNKDRMGYYPHAVPWIEIEEARRVWWGVLVLDRFLNFASPSRNLATEDPGFDDILPVDDDRFYYTTTQPSDAVPISQAFSLKAGQFSRLCQATYLVSKVLKVIRSSAIPFHDADHTTVPPDIAQLCRTLEALVRANAEEITIRKLGFCSQSVVSYSGVFLLQHHYWARRKMDTTQEAELYTFVETRSAFDTLCHMSSYLQQAGDGQQLLGGECTFFLADVIYQAISTLMNIGRGSPSAEIQDKIATLKWLLQHLKSRWLLAGVYLSILETKEALLTSEAM</sequence>
<dbReference type="InterPro" id="IPR050815">
    <property type="entry name" value="TF_fung"/>
</dbReference>
<dbReference type="AlphaFoldDB" id="A0A9P9BN42"/>
<dbReference type="OrthoDB" id="3862662at2759"/>
<evidence type="ECO:0000313" key="7">
    <source>
        <dbReference type="EMBL" id="KAH7018452.1"/>
    </source>
</evidence>
<evidence type="ECO:0000256" key="4">
    <source>
        <dbReference type="ARBA" id="ARBA00023163"/>
    </source>
</evidence>
<dbReference type="RefSeq" id="XP_046006719.1">
    <property type="nucleotide sequence ID" value="XM_046155552.1"/>
</dbReference>
<dbReference type="GO" id="GO:0003677">
    <property type="term" value="F:DNA binding"/>
    <property type="evidence" value="ECO:0007669"/>
    <property type="project" value="InterPro"/>
</dbReference>
<protein>
    <recommendedName>
        <fullName evidence="6">Zn(2)-C6 fungal-type domain-containing protein</fullName>
    </recommendedName>
</protein>
<keyword evidence="2" id="KW-0479">Metal-binding</keyword>
<keyword evidence="8" id="KW-1185">Reference proteome</keyword>
<keyword evidence="3" id="KW-0805">Transcription regulation</keyword>
<dbReference type="EMBL" id="JAGTJQ010000011">
    <property type="protein sequence ID" value="KAH7018452.1"/>
    <property type="molecule type" value="Genomic_DNA"/>
</dbReference>
<name>A0A9P9BN42_9PEZI</name>
<evidence type="ECO:0000256" key="2">
    <source>
        <dbReference type="ARBA" id="ARBA00022723"/>
    </source>
</evidence>
<evidence type="ECO:0000259" key="6">
    <source>
        <dbReference type="PROSITE" id="PS50048"/>
    </source>
</evidence>
<accession>A0A9P9BN42</accession>
<evidence type="ECO:0000256" key="1">
    <source>
        <dbReference type="ARBA" id="ARBA00004123"/>
    </source>
</evidence>
<dbReference type="PANTHER" id="PTHR47338">
    <property type="entry name" value="ZN(II)2CYS6 TRANSCRIPTION FACTOR (EUROFUNG)-RELATED"/>
    <property type="match status" value="1"/>
</dbReference>
<dbReference type="Pfam" id="PF00172">
    <property type="entry name" value="Zn_clus"/>
    <property type="match status" value="1"/>
</dbReference>
<comment type="caution">
    <text evidence="7">The sequence shown here is derived from an EMBL/GenBank/DDBJ whole genome shotgun (WGS) entry which is preliminary data.</text>
</comment>
<proteinExistence type="predicted"/>
<dbReference type="SUPFAM" id="SSF57701">
    <property type="entry name" value="Zn2/Cys6 DNA-binding domain"/>
    <property type="match status" value="1"/>
</dbReference>
<evidence type="ECO:0000256" key="3">
    <source>
        <dbReference type="ARBA" id="ARBA00023015"/>
    </source>
</evidence>
<keyword evidence="5" id="KW-0539">Nucleus</keyword>
<evidence type="ECO:0000256" key="5">
    <source>
        <dbReference type="ARBA" id="ARBA00023242"/>
    </source>
</evidence>
<reference evidence="7" key="1">
    <citation type="journal article" date="2021" name="Nat. Commun.">
        <title>Genetic determinants of endophytism in the Arabidopsis root mycobiome.</title>
        <authorList>
            <person name="Mesny F."/>
            <person name="Miyauchi S."/>
            <person name="Thiergart T."/>
            <person name="Pickel B."/>
            <person name="Atanasova L."/>
            <person name="Karlsson M."/>
            <person name="Huettel B."/>
            <person name="Barry K.W."/>
            <person name="Haridas S."/>
            <person name="Chen C."/>
            <person name="Bauer D."/>
            <person name="Andreopoulos W."/>
            <person name="Pangilinan J."/>
            <person name="LaButti K."/>
            <person name="Riley R."/>
            <person name="Lipzen A."/>
            <person name="Clum A."/>
            <person name="Drula E."/>
            <person name="Henrissat B."/>
            <person name="Kohler A."/>
            <person name="Grigoriev I.V."/>
            <person name="Martin F.M."/>
            <person name="Hacquard S."/>
        </authorList>
    </citation>
    <scope>NUCLEOTIDE SEQUENCE</scope>
    <source>
        <strain evidence="7">MPI-CAGE-CH-0230</strain>
    </source>
</reference>
<dbReference type="PANTHER" id="PTHR47338:SF20">
    <property type="entry name" value="ZN(II)2CYS6 TRANSCRIPTION FACTOR (EUROFUNG)"/>
    <property type="match status" value="1"/>
</dbReference>
<dbReference type="GO" id="GO:0005634">
    <property type="term" value="C:nucleus"/>
    <property type="evidence" value="ECO:0007669"/>
    <property type="project" value="UniProtKB-SubCell"/>
</dbReference>
<dbReference type="InterPro" id="IPR007219">
    <property type="entry name" value="XnlR_reg_dom"/>
</dbReference>
<dbReference type="SMART" id="SM00066">
    <property type="entry name" value="GAL4"/>
    <property type="match status" value="1"/>
</dbReference>
<dbReference type="Proteomes" id="UP000756346">
    <property type="component" value="Unassembled WGS sequence"/>
</dbReference>
<dbReference type="GO" id="GO:0008270">
    <property type="term" value="F:zinc ion binding"/>
    <property type="evidence" value="ECO:0007669"/>
    <property type="project" value="InterPro"/>
</dbReference>
<evidence type="ECO:0000313" key="8">
    <source>
        <dbReference type="Proteomes" id="UP000756346"/>
    </source>
</evidence>
<gene>
    <name evidence="7" type="ORF">B0I36DRAFT_335975</name>
</gene>